<dbReference type="Proteomes" id="UP000831701">
    <property type="component" value="Chromosome 2"/>
</dbReference>
<name>A0ACB8X9V4_9TELE</name>
<comment type="caution">
    <text evidence="1">The sequence shown here is derived from an EMBL/GenBank/DDBJ whole genome shotgun (WGS) entry which is preliminary data.</text>
</comment>
<protein>
    <submittedName>
        <fullName evidence="1">Uncharacterized protein</fullName>
    </submittedName>
</protein>
<dbReference type="EMBL" id="CM041532">
    <property type="protein sequence ID" value="KAI3375698.1"/>
    <property type="molecule type" value="Genomic_DNA"/>
</dbReference>
<sequence length="1447" mass="162862">MKPEIVKCITECAPGPHAFLIVLKVERFTEHEKAVITKIFQYFSEDALKYAVIVFTHGDQLPKGIKIEEFIGQKKNLSDLVKKCSGRCHVVDNKYWNNRQQNEYKEQPVPGMSQSWERTRRKTGLCGLLCPWPALPTLPRGGEGFNQDWTVAQPGAVDEVTMWKAEVKKLFDGYTYHYELDPHKVKALLQSCSSHQTTDEVKVYSKTGMAVVVGEHSQVQVCQGDITELEADALVNAANEDLDHYGGVAAALSKVGGPEVQKESNALVKHTGKIPTDTARGATAGAPGNGVSVEIIQGTIETQQVDALVSPMVGHEPLSTRVGNTLFKMVGWQLTAGFRKAAGEETLPGDTVLVDGLNGLPANAVFFLNLSPWDGDFNGTAVQSGLGLPYVFLTVWLPGFFWSKVHAFEQSRASRTPFLFRIVIHPKDKETNEIFKCVQEAFQLEGFTKSFHQPDQVSPTKRIILLGKTGSGKSNLANTIFGEKLFKTNHSPNSGTRKCQVETKSVNGRSITLIDTPGFFDAERSEEQLPKGMKIEEFVSQNKNLSDLVKKCNGRYHVVDNKYWKNNEEDNYRSNQFQVAELLNTIDMMTEANKGCYFTMEKFTEHEQAVIYKISQYFSENVLKYAALVFTHGDQLPKEMKIEEFVSQNKNLIDLVKKCSGRCHVVDNKYWKNRQQNEYRSNLFQVEELLNPIDKMVIANNGDYYTNEMFREVEKEIQKEEENIKQSSGNMPVDTCCEQGFCETGTQAYFNFPRKVKLKTQKKKFQSSQRAHSPFLLQHLHQVVKNMNYNSTDFYLIRYLKECPKAGKELEEKLASVACSAQLYPEEERVLVRTVAQPGAVDEVTMWKAEVKKLFDGYLCHYEFDPHRVKALLQSCSSHQTTDEVKVYSEIGMAVVVGEHSQVKARLMDVKDKSGLGLPYVFLTALVARVLLEQVHAFEQSRTSRTPFLVRIIIHPSDNETNEIFKCVQKAFHLEGFTKSFHQPDQVSPIKRIILLGKTGSGKSNLANTIFGEKLFKTNHSPNSGTRKCQAETKSVNGRSITLIDTPGFFFDAERSEEQIKKPEIVKEACDKHFQAINTGNSAPIELWFTMDAAAHDTARGVTAGTPGNGVHVEIIQGTTEMQKIFQSLSTSCHPQGPLPGAGPLRSFGDVTYCVSELRAKLETVLRDTWPRISATVSYVDFSLLPVPKTRQEFLHYCCPLTLDVTSNYPYLHPLADNCRHIETPVSGPSASKILECIWIIKQALCVSTLSLTRWFCYTKSRPRSPSPFILGFGLNYECLVFLLGFPGNLFIVWSILARARKQSVTTLLILNLAIADGSLMALTPFFIVYLILRKWVFGNIMCKVLFYLCLVNMYASIQLIMLMSIYRLVAVLWPQRLSIITGRKTVLRVLVVVWVFVMIASVPAMIFREVAAEDFPGDMGFVSRGSSAIILYMAYSWEEQSPVQLF</sequence>
<proteinExistence type="predicted"/>
<evidence type="ECO:0000313" key="2">
    <source>
        <dbReference type="Proteomes" id="UP000831701"/>
    </source>
</evidence>
<evidence type="ECO:0000313" key="1">
    <source>
        <dbReference type="EMBL" id="KAI3375698.1"/>
    </source>
</evidence>
<keyword evidence="2" id="KW-1185">Reference proteome</keyword>
<organism evidence="1 2">
    <name type="scientific">Scortum barcoo</name>
    <name type="common">barcoo grunter</name>
    <dbReference type="NCBI Taxonomy" id="214431"/>
    <lineage>
        <taxon>Eukaryota</taxon>
        <taxon>Metazoa</taxon>
        <taxon>Chordata</taxon>
        <taxon>Craniata</taxon>
        <taxon>Vertebrata</taxon>
        <taxon>Euteleostomi</taxon>
        <taxon>Actinopterygii</taxon>
        <taxon>Neopterygii</taxon>
        <taxon>Teleostei</taxon>
        <taxon>Neoteleostei</taxon>
        <taxon>Acanthomorphata</taxon>
        <taxon>Eupercaria</taxon>
        <taxon>Centrarchiformes</taxon>
        <taxon>Terapontoidei</taxon>
        <taxon>Terapontidae</taxon>
        <taxon>Scortum</taxon>
    </lineage>
</organism>
<reference evidence="1" key="1">
    <citation type="submission" date="2022-04" db="EMBL/GenBank/DDBJ databases">
        <title>Jade perch genome.</title>
        <authorList>
            <person name="Chao B."/>
        </authorList>
    </citation>
    <scope>NUCLEOTIDE SEQUENCE</scope>
    <source>
        <strain evidence="1">CB-2022</strain>
    </source>
</reference>
<accession>A0ACB8X9V4</accession>
<gene>
    <name evidence="1" type="ORF">L3Q82_004008</name>
</gene>